<organism evidence="4 5">
    <name type="scientific">Hafnia alvei</name>
    <dbReference type="NCBI Taxonomy" id="569"/>
    <lineage>
        <taxon>Bacteria</taxon>
        <taxon>Pseudomonadati</taxon>
        <taxon>Pseudomonadota</taxon>
        <taxon>Gammaproteobacteria</taxon>
        <taxon>Enterobacterales</taxon>
        <taxon>Hafniaceae</taxon>
        <taxon>Hafnia</taxon>
    </lineage>
</organism>
<dbReference type="InterPro" id="IPR050861">
    <property type="entry name" value="Dihydroxyacetone_Kinase"/>
</dbReference>
<dbReference type="Pfam" id="PF02734">
    <property type="entry name" value="Dak2"/>
    <property type="match status" value="1"/>
</dbReference>
<evidence type="ECO:0000259" key="3">
    <source>
        <dbReference type="PROSITE" id="PS51480"/>
    </source>
</evidence>
<dbReference type="InterPro" id="IPR036117">
    <property type="entry name" value="DhaL_dom_sf"/>
</dbReference>
<gene>
    <name evidence="4" type="ORF">BN1044_01307</name>
</gene>
<dbReference type="GO" id="GO:0004371">
    <property type="term" value="F:glycerone kinase activity"/>
    <property type="evidence" value="ECO:0007669"/>
    <property type="project" value="InterPro"/>
</dbReference>
<dbReference type="AlphaFoldDB" id="A0A1C6YYF1"/>
<dbReference type="PROSITE" id="PS51480">
    <property type="entry name" value="DHAL"/>
    <property type="match status" value="1"/>
</dbReference>
<dbReference type="OrthoDB" id="9800291at2"/>
<dbReference type="EMBL" id="FMIQ01000022">
    <property type="protein sequence ID" value="SCM51839.1"/>
    <property type="molecule type" value="Genomic_DNA"/>
</dbReference>
<keyword evidence="2 4" id="KW-0418">Kinase</keyword>
<evidence type="ECO:0000256" key="2">
    <source>
        <dbReference type="ARBA" id="ARBA00022777"/>
    </source>
</evidence>
<dbReference type="PANTHER" id="PTHR28629">
    <property type="entry name" value="TRIOKINASE/FMN CYCLASE"/>
    <property type="match status" value="1"/>
</dbReference>
<dbReference type="EC" id="2.7.1.-" evidence="4"/>
<dbReference type="PANTHER" id="PTHR28629:SF4">
    <property type="entry name" value="TRIOKINASE_FMN CYCLASE"/>
    <property type="match status" value="1"/>
</dbReference>
<dbReference type="SMART" id="SM01120">
    <property type="entry name" value="Dak2"/>
    <property type="match status" value="1"/>
</dbReference>
<accession>A0A1C6YYF1</accession>
<dbReference type="GO" id="GO:0019563">
    <property type="term" value="P:glycerol catabolic process"/>
    <property type="evidence" value="ECO:0007669"/>
    <property type="project" value="TreeGrafter"/>
</dbReference>
<dbReference type="RefSeq" id="WP_072308024.1">
    <property type="nucleotide sequence ID" value="NZ_FMIQ01000022.1"/>
</dbReference>
<name>A0A1C6YYF1_HAFAL</name>
<feature type="domain" description="DhaL" evidence="3">
    <location>
        <begin position="6"/>
        <end position="206"/>
    </location>
</feature>
<evidence type="ECO:0000256" key="1">
    <source>
        <dbReference type="ARBA" id="ARBA00022679"/>
    </source>
</evidence>
<proteinExistence type="predicted"/>
<dbReference type="GO" id="GO:0005829">
    <property type="term" value="C:cytosol"/>
    <property type="evidence" value="ECO:0007669"/>
    <property type="project" value="TreeGrafter"/>
</dbReference>
<evidence type="ECO:0000313" key="4">
    <source>
        <dbReference type="EMBL" id="SCM51839.1"/>
    </source>
</evidence>
<keyword evidence="1 4" id="KW-0808">Transferase</keyword>
<evidence type="ECO:0000313" key="5">
    <source>
        <dbReference type="Proteomes" id="UP000094844"/>
    </source>
</evidence>
<dbReference type="SUPFAM" id="SSF101473">
    <property type="entry name" value="DhaL-like"/>
    <property type="match status" value="1"/>
</dbReference>
<reference evidence="4 5" key="1">
    <citation type="submission" date="2016-09" db="EMBL/GenBank/DDBJ databases">
        <authorList>
            <person name="Capua I."/>
            <person name="De Benedictis P."/>
            <person name="Joannis T."/>
            <person name="Lombin L.H."/>
            <person name="Cattoli G."/>
        </authorList>
    </citation>
    <scope>NUCLEOTIDE SEQUENCE [LARGE SCALE GENOMIC DNA]</scope>
    <source>
        <strain evidence="4 5">GB001</strain>
    </source>
</reference>
<dbReference type="Gene3D" id="1.25.40.340">
    <property type="match status" value="1"/>
</dbReference>
<sequence length="215" mass="23399">MRLTTSQLKLLFAQWANIMSAQKETLIAMDSIVGDGDLGLTMSDGFSAAYHAISRSDETDIGKFFYLAGKTMSSSVPSTMGTLMAAGLIEVGKIFKGKNRLNSEDFGVLFQAFYNGVQNRGKAQLGEKTFLDGLFPAVYVLNGKDAETQDWVSLAYQAYEETKQGVQDTTTLIAKHGRAATHGERSRSLLDPGAYVAQLLISGYCTFANDYLAQD</sequence>
<protein>
    <submittedName>
        <fullName evidence="4">Dihydroxyacetone kinase, C-terminal domain</fullName>
        <ecNumber evidence="4">2.7.1.-</ecNumber>
    </submittedName>
</protein>
<dbReference type="InterPro" id="IPR004007">
    <property type="entry name" value="DhaL_dom"/>
</dbReference>
<dbReference type="Proteomes" id="UP000094844">
    <property type="component" value="Unassembled WGS sequence"/>
</dbReference>